<protein>
    <submittedName>
        <fullName evidence="2">Uncharacterized protein</fullName>
    </submittedName>
</protein>
<proteinExistence type="predicted"/>
<name>A0A816FB75_9BILA</name>
<reference evidence="2" key="1">
    <citation type="submission" date="2021-02" db="EMBL/GenBank/DDBJ databases">
        <authorList>
            <person name="Nowell W R."/>
        </authorList>
    </citation>
    <scope>NUCLEOTIDE SEQUENCE</scope>
</reference>
<accession>A0A816FB75</accession>
<keyword evidence="3" id="KW-1185">Reference proteome</keyword>
<dbReference type="AlphaFoldDB" id="A0A816FB75"/>
<evidence type="ECO:0000313" key="1">
    <source>
        <dbReference type="EMBL" id="CAF1542304.1"/>
    </source>
</evidence>
<organism evidence="2 3">
    <name type="scientific">Adineta steineri</name>
    <dbReference type="NCBI Taxonomy" id="433720"/>
    <lineage>
        <taxon>Eukaryota</taxon>
        <taxon>Metazoa</taxon>
        <taxon>Spiralia</taxon>
        <taxon>Gnathifera</taxon>
        <taxon>Rotifera</taxon>
        <taxon>Eurotatoria</taxon>
        <taxon>Bdelloidea</taxon>
        <taxon>Adinetida</taxon>
        <taxon>Adinetidae</taxon>
        <taxon>Adineta</taxon>
    </lineage>
</organism>
<dbReference type="EMBL" id="CAJNOI010004306">
    <property type="protein sequence ID" value="CAF1542304.1"/>
    <property type="molecule type" value="Genomic_DNA"/>
</dbReference>
<dbReference type="OrthoDB" id="9985548at2759"/>
<evidence type="ECO:0000313" key="2">
    <source>
        <dbReference type="EMBL" id="CAF1657974.1"/>
    </source>
</evidence>
<dbReference type="Proteomes" id="UP000663877">
    <property type="component" value="Unassembled WGS sequence"/>
</dbReference>
<sequence>MILRVKECFQYVEQDATKWYTADSFLCRLLYEVPCAETIDSIFKLPYFIQDLHNQLVLLQVDYLKRLQRYNSPNLKLYRDQVMTWKDFENKIRASKGSFILMNSFLSTITDYYVAWAFASDGNAQNPQVHVFVL</sequence>
<evidence type="ECO:0000313" key="3">
    <source>
        <dbReference type="Proteomes" id="UP000663832"/>
    </source>
</evidence>
<dbReference type="Proteomes" id="UP000663832">
    <property type="component" value="Unassembled WGS sequence"/>
</dbReference>
<dbReference type="EMBL" id="CAJNOM010004688">
    <property type="protein sequence ID" value="CAF1657974.1"/>
    <property type="molecule type" value="Genomic_DNA"/>
</dbReference>
<gene>
    <name evidence="1" type="ORF">BJG266_LOCUS45661</name>
    <name evidence="2" type="ORF">QVE165_LOCUS62673</name>
</gene>
<comment type="caution">
    <text evidence="2">The sequence shown here is derived from an EMBL/GenBank/DDBJ whole genome shotgun (WGS) entry which is preliminary data.</text>
</comment>